<organism evidence="1 2">
    <name type="scientific">Tsuneonella suprasediminis</name>
    <dbReference type="NCBI Taxonomy" id="2306996"/>
    <lineage>
        <taxon>Bacteria</taxon>
        <taxon>Pseudomonadati</taxon>
        <taxon>Pseudomonadota</taxon>
        <taxon>Alphaproteobacteria</taxon>
        <taxon>Sphingomonadales</taxon>
        <taxon>Erythrobacteraceae</taxon>
        <taxon>Tsuneonella</taxon>
    </lineage>
</organism>
<evidence type="ECO:0000313" key="2">
    <source>
        <dbReference type="Proteomes" id="UP000284322"/>
    </source>
</evidence>
<accession>A0A419R324</accession>
<evidence type="ECO:0000313" key="1">
    <source>
        <dbReference type="EMBL" id="RJX68526.1"/>
    </source>
</evidence>
<keyword evidence="2" id="KW-1185">Reference proteome</keyword>
<reference evidence="1 2" key="1">
    <citation type="submission" date="2018-09" db="EMBL/GenBank/DDBJ databases">
        <title>Altererythrobacter sp.Ery1 and Ery12, the genome sequencing of novel strains in genus Alterythrobacter.</title>
        <authorList>
            <person name="Cheng H."/>
            <person name="Wu Y.-H."/>
            <person name="Fang C."/>
            <person name="Xu X.-W."/>
        </authorList>
    </citation>
    <scope>NUCLEOTIDE SEQUENCE [LARGE SCALE GENOMIC DNA]</scope>
    <source>
        <strain evidence="1 2">Ery12</strain>
    </source>
</reference>
<protein>
    <submittedName>
        <fullName evidence="1">Uncharacterized protein</fullName>
    </submittedName>
</protein>
<gene>
    <name evidence="1" type="ORF">D6858_05760</name>
</gene>
<sequence>MVSSFYPFGAGKERYGDDRHPDLPWGYWMVSNGAVPGEPPLIDEDGREWGSVREAFWINRLGLPAIHSRWMNGIMEFMASYLAIADGRFVAAEERVRDIFLSDGHLDQFFRAYLLAAGLVNDTDGRPTPEGRAALLMLIATRTREDASEDVGLDWIVANRTVAGHSERLAAAEQIERRERVAARMAHRFVTDTIGHEPAVKLIGLRITQAIPVRSTLWTMTWPDNDRFARDCFYLWLLERIDRWDDWSEMVTRYSARALTEHFLKLAFCDRFGEQTG</sequence>
<comment type="caution">
    <text evidence="1">The sequence shown here is derived from an EMBL/GenBank/DDBJ whole genome shotgun (WGS) entry which is preliminary data.</text>
</comment>
<proteinExistence type="predicted"/>
<dbReference type="EMBL" id="RAHJ01000017">
    <property type="protein sequence ID" value="RJX68526.1"/>
    <property type="molecule type" value="Genomic_DNA"/>
</dbReference>
<name>A0A419R324_9SPHN</name>
<dbReference type="Proteomes" id="UP000284322">
    <property type="component" value="Unassembled WGS sequence"/>
</dbReference>
<dbReference type="AlphaFoldDB" id="A0A419R324"/>